<gene>
    <name evidence="1" type="ORF">FH972_016741</name>
</gene>
<protein>
    <submittedName>
        <fullName evidence="1">Uncharacterized protein</fullName>
    </submittedName>
</protein>
<reference evidence="1 2" key="1">
    <citation type="submission" date="2019-06" db="EMBL/GenBank/DDBJ databases">
        <title>A chromosomal-level reference genome of Carpinus fangiana (Coryloideae, Betulaceae).</title>
        <authorList>
            <person name="Yang X."/>
            <person name="Wang Z."/>
            <person name="Zhang L."/>
            <person name="Hao G."/>
            <person name="Liu J."/>
            <person name="Yang Y."/>
        </authorList>
    </citation>
    <scope>NUCLEOTIDE SEQUENCE [LARGE SCALE GENOMIC DNA]</scope>
    <source>
        <strain evidence="1">Cfa_2016G</strain>
        <tissue evidence="1">Leaf</tissue>
    </source>
</reference>
<evidence type="ECO:0000313" key="2">
    <source>
        <dbReference type="Proteomes" id="UP000327013"/>
    </source>
</evidence>
<sequence length="100" mass="11298">MGSLQYYFFPTDFYYPRTKFVNGDNAGKPALHVQPPNTDVDNLESAKPRFTATGETTTGSFIMKLPLPQRWFLFHALSRPSCAVVRGSTLWQTVPTTRPN</sequence>
<dbReference type="PANTHER" id="PTHR38223:SF4">
    <property type="match status" value="1"/>
</dbReference>
<dbReference type="AlphaFoldDB" id="A0A5N6RJQ6"/>
<dbReference type="EMBL" id="CM017327">
    <property type="protein sequence ID" value="KAE8098697.1"/>
    <property type="molecule type" value="Genomic_DNA"/>
</dbReference>
<name>A0A5N6RJQ6_9ROSI</name>
<proteinExistence type="predicted"/>
<keyword evidence="2" id="KW-1185">Reference proteome</keyword>
<accession>A0A5N6RJQ6</accession>
<organism evidence="1 2">
    <name type="scientific">Carpinus fangiana</name>
    <dbReference type="NCBI Taxonomy" id="176857"/>
    <lineage>
        <taxon>Eukaryota</taxon>
        <taxon>Viridiplantae</taxon>
        <taxon>Streptophyta</taxon>
        <taxon>Embryophyta</taxon>
        <taxon>Tracheophyta</taxon>
        <taxon>Spermatophyta</taxon>
        <taxon>Magnoliopsida</taxon>
        <taxon>eudicotyledons</taxon>
        <taxon>Gunneridae</taxon>
        <taxon>Pentapetalae</taxon>
        <taxon>rosids</taxon>
        <taxon>fabids</taxon>
        <taxon>Fagales</taxon>
        <taxon>Betulaceae</taxon>
        <taxon>Carpinus</taxon>
    </lineage>
</organism>
<dbReference type="PANTHER" id="PTHR38223">
    <property type="match status" value="1"/>
</dbReference>
<dbReference type="OrthoDB" id="841242at2759"/>
<evidence type="ECO:0000313" key="1">
    <source>
        <dbReference type="EMBL" id="KAE8098697.1"/>
    </source>
</evidence>
<dbReference type="Proteomes" id="UP000327013">
    <property type="component" value="Chromosome 7"/>
</dbReference>